<comment type="caution">
    <text evidence="8">The sequence shown here is derived from an EMBL/GenBank/DDBJ whole genome shotgun (WGS) entry which is preliminary data.</text>
</comment>
<evidence type="ECO:0000256" key="3">
    <source>
        <dbReference type="ARBA" id="ARBA00022723"/>
    </source>
</evidence>
<dbReference type="PROSITE" id="PS50903">
    <property type="entry name" value="RUBREDOXIN_LIKE"/>
    <property type="match status" value="1"/>
</dbReference>
<dbReference type="InterPro" id="IPR052364">
    <property type="entry name" value="Rubrerythrin"/>
</dbReference>
<dbReference type="InterPro" id="IPR003251">
    <property type="entry name" value="Rr_diiron-bd_dom"/>
</dbReference>
<evidence type="ECO:0000313" key="9">
    <source>
        <dbReference type="Proteomes" id="UP001145145"/>
    </source>
</evidence>
<dbReference type="PANTHER" id="PTHR43865:SF1">
    <property type="entry name" value="RUBRERYTHRIN-RELATED"/>
    <property type="match status" value="1"/>
</dbReference>
<keyword evidence="4" id="KW-0249">Electron transport</keyword>
<evidence type="ECO:0000259" key="7">
    <source>
        <dbReference type="PROSITE" id="PS50905"/>
    </source>
</evidence>
<dbReference type="InterPro" id="IPR009078">
    <property type="entry name" value="Ferritin-like_SF"/>
</dbReference>
<dbReference type="InterPro" id="IPR012347">
    <property type="entry name" value="Ferritin-like"/>
</dbReference>
<dbReference type="GO" id="GO:0016491">
    <property type="term" value="F:oxidoreductase activity"/>
    <property type="evidence" value="ECO:0007669"/>
    <property type="project" value="InterPro"/>
</dbReference>
<dbReference type="InterPro" id="IPR009040">
    <property type="entry name" value="Ferritin-like_diiron"/>
</dbReference>
<dbReference type="Gene3D" id="2.20.28.10">
    <property type="match status" value="1"/>
</dbReference>
<proteinExistence type="predicted"/>
<keyword evidence="9" id="KW-1185">Reference proteome</keyword>
<sequence>MAVEFSQSRTKENLMKAFAGESQARNRYTIAAEEACRKGFFALKEIFLFTADQERAHATRFYELLKTEAGENIRIEGGYPVDQSESLVELLMMAAHNEQEEHQEVYPAFAKTAEEEGFPEAAYAFSQIAEVEKIHGERFVKIAEMLKKETYYESSGQGEWMCLNCGHIFKGEKVPPVCPVCRHERGYFIPACMAPYLGFSACR</sequence>
<dbReference type="SUPFAM" id="SSF57802">
    <property type="entry name" value="Rubredoxin-like"/>
    <property type="match status" value="1"/>
</dbReference>
<gene>
    <name evidence="8" type="primary">rbr_2</name>
    <name evidence="8" type="ORF">Selli1_08370</name>
</gene>
<organism evidence="8 9">
    <name type="scientific">Sellimonas catena</name>
    <dbReference type="NCBI Taxonomy" id="2994035"/>
    <lineage>
        <taxon>Bacteria</taxon>
        <taxon>Bacillati</taxon>
        <taxon>Bacillota</taxon>
        <taxon>Clostridia</taxon>
        <taxon>Lachnospirales</taxon>
        <taxon>Lachnospiraceae</taxon>
        <taxon>Sellimonas</taxon>
    </lineage>
</organism>
<comment type="cofactor">
    <cofactor evidence="1">
        <name>Fe(3+)</name>
        <dbReference type="ChEBI" id="CHEBI:29034"/>
    </cofactor>
</comment>
<accession>A0A9W6C4J4</accession>
<protein>
    <submittedName>
        <fullName evidence="8">Rubrerythrin</fullName>
    </submittedName>
</protein>
<reference evidence="8 9" key="1">
    <citation type="journal article" date="2023" name="Int. J. Syst. Evol. Microbiol.">
        <title>Sellimonas catena sp. nov., isolated from human faeces.</title>
        <authorList>
            <person name="Hisatomi A."/>
            <person name="Ohkuma M."/>
            <person name="Sakamoto M."/>
        </authorList>
    </citation>
    <scope>NUCLEOTIDE SEQUENCE [LARGE SCALE GENOMIC DNA]</scope>
    <source>
        <strain evidence="8 9">12EGH17</strain>
    </source>
</reference>
<dbReference type="PANTHER" id="PTHR43865">
    <property type="entry name" value="RUBRERYTHRIN-RELATED"/>
    <property type="match status" value="1"/>
</dbReference>
<dbReference type="Pfam" id="PF21349">
    <property type="entry name" value="RUBY_RBDX"/>
    <property type="match status" value="1"/>
</dbReference>
<dbReference type="AlphaFoldDB" id="A0A9W6C4J4"/>
<evidence type="ECO:0000256" key="2">
    <source>
        <dbReference type="ARBA" id="ARBA00022448"/>
    </source>
</evidence>
<evidence type="ECO:0000256" key="5">
    <source>
        <dbReference type="ARBA" id="ARBA00023004"/>
    </source>
</evidence>
<dbReference type="Gene3D" id="1.20.1260.10">
    <property type="match status" value="1"/>
</dbReference>
<keyword evidence="2" id="KW-0813">Transport</keyword>
<evidence type="ECO:0000259" key="6">
    <source>
        <dbReference type="PROSITE" id="PS50903"/>
    </source>
</evidence>
<dbReference type="RefSeq" id="WP_281872387.1">
    <property type="nucleotide sequence ID" value="NZ_BSBO01000006.1"/>
</dbReference>
<dbReference type="NCBIfam" id="NF045767">
    <property type="entry name" value="RuberyRbr"/>
    <property type="match status" value="1"/>
</dbReference>
<dbReference type="InterPro" id="IPR048574">
    <property type="entry name" value="RUBY_RBDX"/>
</dbReference>
<feature type="domain" description="Ferritin-like diiron" evidence="7">
    <location>
        <begin position="4"/>
        <end position="150"/>
    </location>
</feature>
<keyword evidence="5" id="KW-0408">Iron</keyword>
<dbReference type="EMBL" id="BSBO01000006">
    <property type="protein sequence ID" value="GLG03663.1"/>
    <property type="molecule type" value="Genomic_DNA"/>
</dbReference>
<dbReference type="Proteomes" id="UP001145145">
    <property type="component" value="Unassembled WGS sequence"/>
</dbReference>
<dbReference type="CDD" id="cd01041">
    <property type="entry name" value="Rubrerythrin"/>
    <property type="match status" value="1"/>
</dbReference>
<dbReference type="InterPro" id="IPR024934">
    <property type="entry name" value="Rubredoxin-like_dom"/>
</dbReference>
<dbReference type="Pfam" id="PF02915">
    <property type="entry name" value="Rubrerythrin"/>
    <property type="match status" value="1"/>
</dbReference>
<dbReference type="GO" id="GO:0005506">
    <property type="term" value="F:iron ion binding"/>
    <property type="evidence" value="ECO:0007669"/>
    <property type="project" value="InterPro"/>
</dbReference>
<dbReference type="PROSITE" id="PS50905">
    <property type="entry name" value="FERRITIN_LIKE"/>
    <property type="match status" value="1"/>
</dbReference>
<dbReference type="SUPFAM" id="SSF47240">
    <property type="entry name" value="Ferritin-like"/>
    <property type="match status" value="1"/>
</dbReference>
<evidence type="ECO:0000256" key="1">
    <source>
        <dbReference type="ARBA" id="ARBA00001965"/>
    </source>
</evidence>
<keyword evidence="3" id="KW-0479">Metal-binding</keyword>
<name>A0A9W6C4J4_9FIRM</name>
<feature type="domain" description="Rubredoxin-like" evidence="6">
    <location>
        <begin position="157"/>
        <end position="191"/>
    </location>
</feature>
<evidence type="ECO:0000256" key="4">
    <source>
        <dbReference type="ARBA" id="ARBA00022982"/>
    </source>
</evidence>
<evidence type="ECO:0000313" key="8">
    <source>
        <dbReference type="EMBL" id="GLG03663.1"/>
    </source>
</evidence>